<organism evidence="1 2">
    <name type="scientific">Leptopilina boulardi filamentous virus</name>
    <dbReference type="NCBI Taxonomy" id="552509"/>
    <lineage>
        <taxon>Viruses</taxon>
        <taxon>Viruses incertae sedis</taxon>
        <taxon>Naldaviricetes</taxon>
        <taxon>Lefavirales</taxon>
        <taxon>Filamentoviridae</taxon>
        <taxon>Alphafilamentovirus</taxon>
        <taxon>Alphafilamentovirus leboulardi</taxon>
    </lineage>
</organism>
<accession>A0A1S5YD58</accession>
<sequence length="233" mass="27622">MDNLIKNAILSEDKAMLNCIELFANLKYEKEKDKNLTELINKMLLNNRILNKFSSTIDINQASMLVDLEDFRNIPPDIIKKISYLLDKRTYLTKSLIKQKEIIEQINAGLYEKIKDDVKESTDKKNIYLYDIDYDMEHVKIILNMKKILKEEHVNKATLNIFYKTLLINKTDDLNIAFFTNIKQLFFNINDILKKNENISLNTLFKSMSFNDIYNKFENSLELFERRLINISK</sequence>
<dbReference type="EMBL" id="KY009685">
    <property type="protein sequence ID" value="AQQ79938.1"/>
    <property type="molecule type" value="Genomic_DNA"/>
</dbReference>
<evidence type="ECO:0000313" key="2">
    <source>
        <dbReference type="Proteomes" id="UP000203066"/>
    </source>
</evidence>
<dbReference type="KEGG" id="vg:31050495"/>
<dbReference type="RefSeq" id="YP_009345622.1">
    <property type="nucleotide sequence ID" value="NC_033778.1"/>
</dbReference>
<evidence type="ECO:0000313" key="1">
    <source>
        <dbReference type="EMBL" id="AQQ79938.1"/>
    </source>
</evidence>
<proteinExistence type="predicted"/>
<protein>
    <submittedName>
        <fullName evidence="1">Uncharacterized protein</fullName>
    </submittedName>
</protein>
<reference evidence="1 2" key="1">
    <citation type="journal article" date="2016" name="Genome Biol. Evol.">
        <title>Genome Sequencing of the Behavior Manipulating Virus LbFV Reveals a Possible New Virus Family.</title>
        <authorList>
            <person name="Lepetit D."/>
            <person name="Gillet B."/>
            <person name="Hughes S."/>
            <person name="Kraaijeveld K."/>
            <person name="Varaldi J."/>
        </authorList>
    </citation>
    <scope>NUCLEOTIDE SEQUENCE [LARGE SCALE GENOMIC DNA]</scope>
    <source>
        <strain evidence="1">Valence Gotheron</strain>
    </source>
</reference>
<dbReference type="GeneID" id="31050495"/>
<name>A0A1S5YD58_9VIRU</name>
<gene>
    <name evidence="1" type="ORF">LbFV_ORF18</name>
</gene>
<dbReference type="Proteomes" id="UP000203066">
    <property type="component" value="Segment"/>
</dbReference>
<keyword evidence="2" id="KW-1185">Reference proteome</keyword>